<keyword evidence="1" id="KW-1133">Transmembrane helix</keyword>
<dbReference type="RefSeq" id="WP_160344190.1">
    <property type="nucleotide sequence ID" value="NZ_WSRR01000001.1"/>
</dbReference>
<reference evidence="2 3" key="1">
    <citation type="submission" date="2019-12" db="EMBL/GenBank/DDBJ databases">
        <title>Microbes associate with the intestines of laboratory mice.</title>
        <authorList>
            <person name="Navarre W."/>
            <person name="Wong E."/>
        </authorList>
    </citation>
    <scope>NUCLEOTIDE SEQUENCE [LARGE SCALE GENOMIC DNA]</scope>
    <source>
        <strain evidence="2 3">NM66_B29</strain>
    </source>
</reference>
<keyword evidence="1" id="KW-0812">Transmembrane</keyword>
<evidence type="ECO:0000313" key="3">
    <source>
        <dbReference type="Proteomes" id="UP000463388"/>
    </source>
</evidence>
<dbReference type="AlphaFoldDB" id="A0A6N8JMA2"/>
<proteinExistence type="predicted"/>
<keyword evidence="3" id="KW-1185">Reference proteome</keyword>
<keyword evidence="1" id="KW-0472">Membrane</keyword>
<name>A0A6N8JMA2_9ACTN</name>
<dbReference type="EMBL" id="WSRR01000001">
    <property type="protein sequence ID" value="MVX59940.1"/>
    <property type="molecule type" value="Genomic_DNA"/>
</dbReference>
<sequence>MDFVLNVLFVLSLLGVVAYAVCVYQALTVLFRWARDRWSDDWGRRPLLLRVPPKVLTGVLALAFLAVLL</sequence>
<protein>
    <submittedName>
        <fullName evidence="2">Uncharacterized protein</fullName>
    </submittedName>
</protein>
<evidence type="ECO:0000256" key="1">
    <source>
        <dbReference type="SAM" id="Phobius"/>
    </source>
</evidence>
<gene>
    <name evidence="2" type="ORF">GKZ27_00405</name>
</gene>
<feature type="transmembrane region" description="Helical" evidence="1">
    <location>
        <begin position="6"/>
        <end position="27"/>
    </location>
</feature>
<evidence type="ECO:0000313" key="2">
    <source>
        <dbReference type="EMBL" id="MVX59940.1"/>
    </source>
</evidence>
<feature type="transmembrane region" description="Helical" evidence="1">
    <location>
        <begin position="47"/>
        <end position="68"/>
    </location>
</feature>
<dbReference type="Proteomes" id="UP000463388">
    <property type="component" value="Unassembled WGS sequence"/>
</dbReference>
<accession>A0A6N8JMA2</accession>
<organism evidence="2 3">
    <name type="scientific">Adlercreutzia mucosicola</name>
    <dbReference type="NCBI Taxonomy" id="580026"/>
    <lineage>
        <taxon>Bacteria</taxon>
        <taxon>Bacillati</taxon>
        <taxon>Actinomycetota</taxon>
        <taxon>Coriobacteriia</taxon>
        <taxon>Eggerthellales</taxon>
        <taxon>Eggerthellaceae</taxon>
        <taxon>Adlercreutzia</taxon>
    </lineage>
</organism>
<comment type="caution">
    <text evidence="2">The sequence shown here is derived from an EMBL/GenBank/DDBJ whole genome shotgun (WGS) entry which is preliminary data.</text>
</comment>